<dbReference type="AlphaFoldDB" id="A0A0P0RFE8"/>
<evidence type="ECO:0000313" key="1">
    <source>
        <dbReference type="EMBL" id="ALL67154.1"/>
    </source>
</evidence>
<proteinExistence type="predicted"/>
<dbReference type="GeneID" id="69971029"/>
<accession>A0A0P0RFE8</accession>
<gene>
    <name evidence="1" type="ORF">K788_0005300</name>
</gene>
<dbReference type="EMBL" id="CP012747">
    <property type="protein sequence ID" value="ALL67154.1"/>
    <property type="molecule type" value="Genomic_DNA"/>
</dbReference>
<dbReference type="RefSeq" id="WP_036001001.1">
    <property type="nucleotide sequence ID" value="NZ_CP012747.1"/>
</dbReference>
<reference evidence="1 2" key="1">
    <citation type="journal article" date="2014" name="Genome Announc.">
        <title>Draft Genome Sequence of the Haloacid-Degrading Burkholderia caribensis Strain MBA4.</title>
        <authorList>
            <person name="Pan Y."/>
            <person name="Kong K.F."/>
            <person name="Tsang J.S."/>
        </authorList>
    </citation>
    <scope>NUCLEOTIDE SEQUENCE [LARGE SCALE GENOMIC DNA]</scope>
    <source>
        <strain evidence="1 2">MBA4</strain>
    </source>
</reference>
<organism evidence="1 2">
    <name type="scientific">Paraburkholderia caribensis MBA4</name>
    <dbReference type="NCBI Taxonomy" id="1323664"/>
    <lineage>
        <taxon>Bacteria</taxon>
        <taxon>Pseudomonadati</taxon>
        <taxon>Pseudomonadota</taxon>
        <taxon>Betaproteobacteria</taxon>
        <taxon>Burkholderiales</taxon>
        <taxon>Burkholderiaceae</taxon>
        <taxon>Paraburkholderia</taxon>
    </lineage>
</organism>
<evidence type="ECO:0000313" key="2">
    <source>
        <dbReference type="Proteomes" id="UP000019146"/>
    </source>
</evidence>
<sequence>MDFVSLAFFAVAVVGLGSAATVLLTKWIPQHVAELASKHGRYVGLEAATVREATPYRARVEAAMNAVGSSN</sequence>
<protein>
    <submittedName>
        <fullName evidence="1">Uncharacterized protein</fullName>
    </submittedName>
</protein>
<dbReference type="Proteomes" id="UP000019146">
    <property type="component" value="Chromosome 2"/>
</dbReference>
<name>A0A0P0RFE8_9BURK</name>
<dbReference type="KEGG" id="bcai:K788_0005300"/>